<evidence type="ECO:0000259" key="2">
    <source>
        <dbReference type="Pfam" id="PF07883"/>
    </source>
</evidence>
<organism evidence="3 4">
    <name type="scientific">Deinococcus maricopensis (strain DSM 21211 / LMG 22137 / NRRL B-23946 / LB-34)</name>
    <dbReference type="NCBI Taxonomy" id="709986"/>
    <lineage>
        <taxon>Bacteria</taxon>
        <taxon>Thermotogati</taxon>
        <taxon>Deinococcota</taxon>
        <taxon>Deinococci</taxon>
        <taxon>Deinococcales</taxon>
        <taxon>Deinococcaceae</taxon>
        <taxon>Deinococcus</taxon>
    </lineage>
</organism>
<keyword evidence="1" id="KW-0479">Metal-binding</keyword>
<reference evidence="4" key="2">
    <citation type="submission" date="2011-01" db="EMBL/GenBank/DDBJ databases">
        <title>The complete genome of Deinococcus maricopensis DSM 21211.</title>
        <authorList>
            <consortium name="US DOE Joint Genome Institute (JGI-PGF)"/>
            <person name="Lucas S."/>
            <person name="Copeland A."/>
            <person name="Lapidus A."/>
            <person name="Goodwin L."/>
            <person name="Pitluck S."/>
            <person name="Kyrpides N."/>
            <person name="Mavromatis K."/>
            <person name="Pagani I."/>
            <person name="Ivanova N."/>
            <person name="Ovchinnikova G."/>
            <person name="Zeytun A."/>
            <person name="Detter J.C."/>
            <person name="Han C."/>
            <person name="Land M."/>
            <person name="Hauser L."/>
            <person name="Markowitz V."/>
            <person name="Cheng J.-F."/>
            <person name="Hugenholtz P."/>
            <person name="Woyke T."/>
            <person name="Wu D."/>
            <person name="Pukall R."/>
            <person name="Gehrich-Schroeter G."/>
            <person name="Brambilla E."/>
            <person name="Klenk H.-P."/>
            <person name="Eisen J.A."/>
        </authorList>
    </citation>
    <scope>NUCLEOTIDE SEQUENCE [LARGE SCALE GENOMIC DNA]</scope>
    <source>
        <strain evidence="4">DSM 21211 / LMG 22137 / NRRL B-23946 / LB-34</strain>
    </source>
</reference>
<feature type="domain" description="Cupin type-2" evidence="2">
    <location>
        <begin position="32"/>
        <end position="98"/>
    </location>
</feature>
<proteinExistence type="predicted"/>
<dbReference type="Pfam" id="PF07883">
    <property type="entry name" value="Cupin_2"/>
    <property type="match status" value="1"/>
</dbReference>
<evidence type="ECO:0000313" key="3">
    <source>
        <dbReference type="EMBL" id="ADV68456.1"/>
    </source>
</evidence>
<reference evidence="3 4" key="1">
    <citation type="journal article" date="2011" name="Stand. Genomic Sci.">
        <title>Complete genome sequence of Deinococcus maricopensis type strain (LB-34).</title>
        <authorList>
            <person name="Pukall R."/>
            <person name="Zeytun A."/>
            <person name="Lucas S."/>
            <person name="Lapidus A."/>
            <person name="Hammon N."/>
            <person name="Deshpande S."/>
            <person name="Nolan M."/>
            <person name="Cheng J.F."/>
            <person name="Pitluck S."/>
            <person name="Liolios K."/>
            <person name="Pagani I."/>
            <person name="Mikhailova N."/>
            <person name="Ivanova N."/>
            <person name="Mavromatis K."/>
            <person name="Pati A."/>
            <person name="Tapia R."/>
            <person name="Han C."/>
            <person name="Goodwin L."/>
            <person name="Chen A."/>
            <person name="Palaniappan K."/>
            <person name="Land M."/>
            <person name="Hauser L."/>
            <person name="Chang Y.J."/>
            <person name="Jeffries C.D."/>
            <person name="Brambilla E.M."/>
            <person name="Rohde M."/>
            <person name="Goker M."/>
            <person name="Detter J.C."/>
            <person name="Woyke T."/>
            <person name="Bristow J."/>
            <person name="Eisen J.A."/>
            <person name="Markowitz V."/>
            <person name="Hugenholtz P."/>
            <person name="Kyrpides N.C."/>
            <person name="Klenk H.P."/>
        </authorList>
    </citation>
    <scope>NUCLEOTIDE SEQUENCE [LARGE SCALE GENOMIC DNA]</scope>
    <source>
        <strain evidence="4">DSM 21211 / LMG 22137 / NRRL B-23946 / LB-34</strain>
    </source>
</reference>
<dbReference type="OrthoDB" id="9806121at2"/>
<dbReference type="KEGG" id="dmr:Deima_2827"/>
<dbReference type="EMBL" id="CP002454">
    <property type="protein sequence ID" value="ADV68456.1"/>
    <property type="molecule type" value="Genomic_DNA"/>
</dbReference>
<dbReference type="PANTHER" id="PTHR35848">
    <property type="entry name" value="OXALATE-BINDING PROTEIN"/>
    <property type="match status" value="1"/>
</dbReference>
<dbReference type="GO" id="GO:0046872">
    <property type="term" value="F:metal ion binding"/>
    <property type="evidence" value="ECO:0007669"/>
    <property type="project" value="UniProtKB-KW"/>
</dbReference>
<dbReference type="InterPro" id="IPR051610">
    <property type="entry name" value="GPI/OXD"/>
</dbReference>
<dbReference type="InterPro" id="IPR011051">
    <property type="entry name" value="RmlC_Cupin_sf"/>
</dbReference>
<gene>
    <name evidence="3" type="ordered locus">Deima_2827</name>
</gene>
<dbReference type="SUPFAM" id="SSF51182">
    <property type="entry name" value="RmlC-like cupins"/>
    <property type="match status" value="1"/>
</dbReference>
<name>E8UBL7_DEIML</name>
<dbReference type="PANTHER" id="PTHR35848:SF9">
    <property type="entry name" value="SLL1358 PROTEIN"/>
    <property type="match status" value="1"/>
</dbReference>
<dbReference type="Proteomes" id="UP000008635">
    <property type="component" value="Chromosome"/>
</dbReference>
<dbReference type="RefSeq" id="WP_013557960.1">
    <property type="nucleotide sequence ID" value="NC_014958.1"/>
</dbReference>
<accession>E8UBL7</accession>
<protein>
    <submittedName>
        <fullName evidence="3">Cupin 2 conserved barrel domain protein</fullName>
    </submittedName>
</protein>
<dbReference type="InterPro" id="IPR013096">
    <property type="entry name" value="Cupin_2"/>
</dbReference>
<dbReference type="STRING" id="709986.Deima_2827"/>
<keyword evidence="4" id="KW-1185">Reference proteome</keyword>
<dbReference type="Gene3D" id="2.60.120.10">
    <property type="entry name" value="Jelly Rolls"/>
    <property type="match status" value="1"/>
</dbReference>
<dbReference type="HOGENOM" id="CLU_145430_0_0_0"/>
<dbReference type="InterPro" id="IPR014710">
    <property type="entry name" value="RmlC-like_jellyroll"/>
</dbReference>
<evidence type="ECO:0000313" key="4">
    <source>
        <dbReference type="Proteomes" id="UP000008635"/>
    </source>
</evidence>
<sequence length="117" mass="12494">MISRASAEHYTWGGDCDGWHLVRTAALSVIQERMPPGRAEVRHAHGQARQFFFVLSGVLTLEVDGVVHVLGVQEGVEVPPGAAHQARNVSAGPVEFLVTSQPPAHGDRVVLAEPPSS</sequence>
<dbReference type="AlphaFoldDB" id="E8UBL7"/>
<evidence type="ECO:0000256" key="1">
    <source>
        <dbReference type="ARBA" id="ARBA00022723"/>
    </source>
</evidence>
<dbReference type="eggNOG" id="COG0662">
    <property type="taxonomic scope" value="Bacteria"/>
</dbReference>